<dbReference type="OrthoDB" id="9786347at2"/>
<proteinExistence type="inferred from homology"/>
<dbReference type="InterPro" id="IPR025526">
    <property type="entry name" value="DsrC-like_dom_sf"/>
</dbReference>
<dbReference type="PANTHER" id="PTHR37010:SF1">
    <property type="entry name" value="SULFURTRANSFERASE TUSE"/>
    <property type="match status" value="1"/>
</dbReference>
<evidence type="ECO:0000313" key="6">
    <source>
        <dbReference type="Proteomes" id="UP000216339"/>
    </source>
</evidence>
<dbReference type="GO" id="GO:0005737">
    <property type="term" value="C:cytoplasm"/>
    <property type="evidence" value="ECO:0007669"/>
    <property type="project" value="UniProtKB-SubCell"/>
</dbReference>
<dbReference type="PIRSF" id="PIRSF006223">
    <property type="entry name" value="DsrC_TusE"/>
    <property type="match status" value="1"/>
</dbReference>
<evidence type="ECO:0000256" key="4">
    <source>
        <dbReference type="PIRSR" id="PIRSR006223-50"/>
    </source>
</evidence>
<dbReference type="InterPro" id="IPR007453">
    <property type="entry name" value="DsrC/TusE"/>
</dbReference>
<comment type="subcellular location">
    <subcellularLocation>
        <location evidence="1">Cytoplasm</location>
    </subcellularLocation>
</comment>
<dbReference type="GO" id="GO:0097163">
    <property type="term" value="F:sulfur carrier activity"/>
    <property type="evidence" value="ECO:0007669"/>
    <property type="project" value="TreeGrafter"/>
</dbReference>
<dbReference type="InterPro" id="IPR043163">
    <property type="entry name" value="DsrC-like_N"/>
</dbReference>
<evidence type="ECO:0000313" key="5">
    <source>
        <dbReference type="EMBL" id="PAP75925.1"/>
    </source>
</evidence>
<name>A0A271IYZ7_9BACT</name>
<keyword evidence="6" id="KW-1185">Reference proteome</keyword>
<organism evidence="5 6">
    <name type="scientific">Rubrivirga marina</name>
    <dbReference type="NCBI Taxonomy" id="1196024"/>
    <lineage>
        <taxon>Bacteria</taxon>
        <taxon>Pseudomonadati</taxon>
        <taxon>Rhodothermota</taxon>
        <taxon>Rhodothermia</taxon>
        <taxon>Rhodothermales</taxon>
        <taxon>Rubricoccaceae</taxon>
        <taxon>Rubrivirga</taxon>
    </lineage>
</organism>
<dbReference type="AlphaFoldDB" id="A0A271IYZ7"/>
<evidence type="ECO:0000256" key="2">
    <source>
        <dbReference type="ARBA" id="ARBA00005718"/>
    </source>
</evidence>
<dbReference type="RefSeq" id="WP_095509566.1">
    <property type="nucleotide sequence ID" value="NZ_MQWD01000001.1"/>
</dbReference>
<accession>A0A271IYZ7</accession>
<dbReference type="PANTHER" id="PTHR37010">
    <property type="entry name" value="SULFURTRANSFERASE TUSE"/>
    <property type="match status" value="1"/>
</dbReference>
<sequence>MQIQSAIDLTTLDVDSEGYLTDATQWTPEIAREIARDAGIELTDKHVEVLQFLRERHFEGTPLTIRRVGKSGVVTIKEFYGLFPGGPLKVSSRIAGIPKPASCV</sequence>
<comment type="similarity">
    <text evidence="2">Belongs to the DsrC/TusE family.</text>
</comment>
<comment type="caution">
    <text evidence="5">The sequence shown here is derived from an EMBL/GenBank/DDBJ whole genome shotgun (WGS) entry which is preliminary data.</text>
</comment>
<feature type="active site" description="Cysteine persulfide intermediate" evidence="4">
    <location>
        <position position="103"/>
    </location>
</feature>
<gene>
    <name evidence="5" type="ORF">BSZ37_05460</name>
</gene>
<dbReference type="InterPro" id="IPR042072">
    <property type="entry name" value="DsrC-like_C"/>
</dbReference>
<protein>
    <submittedName>
        <fullName evidence="5">Sulfur relay protein DsrC</fullName>
    </submittedName>
</protein>
<evidence type="ECO:0000256" key="3">
    <source>
        <dbReference type="ARBA" id="ARBA00022490"/>
    </source>
</evidence>
<keyword evidence="3" id="KW-0963">Cytoplasm</keyword>
<dbReference type="Gene3D" id="3.30.1420.10">
    <property type="match status" value="1"/>
</dbReference>
<reference evidence="5 6" key="1">
    <citation type="submission" date="2016-11" db="EMBL/GenBank/DDBJ databases">
        <title>Study of marine rhodopsin-containing bacteria.</title>
        <authorList>
            <person name="Yoshizawa S."/>
            <person name="Kumagai Y."/>
            <person name="Kogure K."/>
        </authorList>
    </citation>
    <scope>NUCLEOTIDE SEQUENCE [LARGE SCALE GENOMIC DNA]</scope>
    <source>
        <strain evidence="5 6">SAORIC-28</strain>
    </source>
</reference>
<dbReference type="GO" id="GO:0002143">
    <property type="term" value="P:tRNA wobble position uridine thiolation"/>
    <property type="evidence" value="ECO:0007669"/>
    <property type="project" value="TreeGrafter"/>
</dbReference>
<evidence type="ECO:0000256" key="1">
    <source>
        <dbReference type="ARBA" id="ARBA00004496"/>
    </source>
</evidence>
<dbReference type="EMBL" id="MQWD01000001">
    <property type="protein sequence ID" value="PAP75925.1"/>
    <property type="molecule type" value="Genomic_DNA"/>
</dbReference>
<dbReference type="Gene3D" id="1.10.10.370">
    <property type="entry name" value="DsrC-like protein, C-terminal domain"/>
    <property type="match status" value="1"/>
</dbReference>
<dbReference type="NCBIfam" id="TIGR03342">
    <property type="entry name" value="dsrC_tusE_dsvC"/>
    <property type="match status" value="1"/>
</dbReference>
<dbReference type="Pfam" id="PF04358">
    <property type="entry name" value="DsrC"/>
    <property type="match status" value="1"/>
</dbReference>
<dbReference type="SUPFAM" id="SSF69721">
    <property type="entry name" value="DsrC, the gamma subunit of dissimilatory sulfite reductase"/>
    <property type="match status" value="1"/>
</dbReference>
<dbReference type="Proteomes" id="UP000216339">
    <property type="component" value="Unassembled WGS sequence"/>
</dbReference>